<reference evidence="1 2" key="1">
    <citation type="journal article" date="2017" name="ISME J.">
        <title>Potential for microbial H2 and metal transformations associated with novel bacteria and archaea in deep terrestrial subsurface sediments.</title>
        <authorList>
            <person name="Hernsdorf A.W."/>
            <person name="Amano Y."/>
            <person name="Miyakawa K."/>
            <person name="Ise K."/>
            <person name="Suzuki Y."/>
            <person name="Anantharaman K."/>
            <person name="Probst A."/>
            <person name="Burstein D."/>
            <person name="Thomas B.C."/>
            <person name="Banfield J.F."/>
        </authorList>
    </citation>
    <scope>NUCLEOTIDE SEQUENCE [LARGE SCALE GENOMIC DNA]</scope>
    <source>
        <strain evidence="1">HGW-Wallbacteria-1</strain>
    </source>
</reference>
<gene>
    <name evidence="1" type="ORF">CVV64_19665</name>
</gene>
<dbReference type="EMBL" id="PGXC01000057">
    <property type="protein sequence ID" value="PKK88219.1"/>
    <property type="molecule type" value="Genomic_DNA"/>
</dbReference>
<proteinExistence type="predicted"/>
<evidence type="ECO:0000313" key="1">
    <source>
        <dbReference type="EMBL" id="PKK88219.1"/>
    </source>
</evidence>
<sequence length="116" mass="13366">MNLMKELRDQLANKLADTAADIAESSVDHCNPQGKEAIRQLVKHRTDQLLDPADQKHVIPSDPDEPLVFRSSHDDKPFKIEVKNLGSVWNEIRKRKKLDDDIINKAEVRVEWALKF</sequence>
<name>A0A2N1PIS1_9BACT</name>
<organism evidence="1 2">
    <name type="scientific">Candidatus Wallbacteria bacterium HGW-Wallbacteria-1</name>
    <dbReference type="NCBI Taxonomy" id="2013854"/>
    <lineage>
        <taxon>Bacteria</taxon>
        <taxon>Candidatus Walliibacteriota</taxon>
    </lineage>
</organism>
<dbReference type="Proteomes" id="UP000233256">
    <property type="component" value="Unassembled WGS sequence"/>
</dbReference>
<accession>A0A2N1PIS1</accession>
<evidence type="ECO:0000313" key="2">
    <source>
        <dbReference type="Proteomes" id="UP000233256"/>
    </source>
</evidence>
<dbReference type="AlphaFoldDB" id="A0A2N1PIS1"/>
<protein>
    <submittedName>
        <fullName evidence="1">Uncharacterized protein</fullName>
    </submittedName>
</protein>
<comment type="caution">
    <text evidence="1">The sequence shown here is derived from an EMBL/GenBank/DDBJ whole genome shotgun (WGS) entry which is preliminary data.</text>
</comment>